<reference evidence="1 2" key="2">
    <citation type="submission" date="2007-06" db="EMBL/GenBank/DDBJ databases">
        <title>Draft genome sequence of Pseudoflavonifractor capillosus ATCC 29799.</title>
        <authorList>
            <person name="Sudarsanam P."/>
            <person name="Ley R."/>
            <person name="Guruge J."/>
            <person name="Turnbaugh P.J."/>
            <person name="Mahowald M."/>
            <person name="Liep D."/>
            <person name="Gordon J."/>
        </authorList>
    </citation>
    <scope>NUCLEOTIDE SEQUENCE [LARGE SCALE GENOMIC DNA]</scope>
    <source>
        <strain evidence="1 2">ATCC 29799</strain>
    </source>
</reference>
<evidence type="ECO:0000313" key="2">
    <source>
        <dbReference type="Proteomes" id="UP000003639"/>
    </source>
</evidence>
<sequence>MQDGLHYNMERRRFSTHNFQCMAWNLFLPPKRNGGKM</sequence>
<protein>
    <submittedName>
        <fullName evidence="1">Uncharacterized protein</fullName>
    </submittedName>
</protein>
<dbReference type="AlphaFoldDB" id="A6NWS0"/>
<comment type="caution">
    <text evidence="1">The sequence shown here is derived from an EMBL/GenBank/DDBJ whole genome shotgun (WGS) entry which is preliminary data.</text>
</comment>
<name>A6NWS0_9FIRM</name>
<organism evidence="1 2">
    <name type="scientific">Pseudoflavonifractor capillosus ATCC 29799</name>
    <dbReference type="NCBI Taxonomy" id="411467"/>
    <lineage>
        <taxon>Bacteria</taxon>
        <taxon>Bacillati</taxon>
        <taxon>Bacillota</taxon>
        <taxon>Clostridia</taxon>
        <taxon>Eubacteriales</taxon>
        <taxon>Oscillospiraceae</taxon>
        <taxon>Pseudoflavonifractor</taxon>
    </lineage>
</organism>
<keyword evidence="2" id="KW-1185">Reference proteome</keyword>
<dbReference type="EMBL" id="AAXG02000016">
    <property type="protein sequence ID" value="EDM99607.1"/>
    <property type="molecule type" value="Genomic_DNA"/>
</dbReference>
<evidence type="ECO:0000313" key="1">
    <source>
        <dbReference type="EMBL" id="EDM99607.1"/>
    </source>
</evidence>
<dbReference type="Proteomes" id="UP000003639">
    <property type="component" value="Unassembled WGS sequence"/>
</dbReference>
<proteinExistence type="predicted"/>
<accession>A6NWS0</accession>
<gene>
    <name evidence="1" type="ORF">BACCAP_02664</name>
</gene>
<reference evidence="1 2" key="1">
    <citation type="submission" date="2007-04" db="EMBL/GenBank/DDBJ databases">
        <authorList>
            <person name="Fulton L."/>
            <person name="Clifton S."/>
            <person name="Fulton B."/>
            <person name="Xu J."/>
            <person name="Minx P."/>
            <person name="Pepin K.H."/>
            <person name="Johnson M."/>
            <person name="Thiruvilangam P."/>
            <person name="Bhonagiri V."/>
            <person name="Nash W.E."/>
            <person name="Mardis E.R."/>
            <person name="Wilson R.K."/>
        </authorList>
    </citation>
    <scope>NUCLEOTIDE SEQUENCE [LARGE SCALE GENOMIC DNA]</scope>
    <source>
        <strain evidence="1 2">ATCC 29799</strain>
    </source>
</reference>
<dbReference type="STRING" id="411467.BACCAP_02664"/>